<keyword evidence="6 7" id="KW-0326">Glycosidase</keyword>
<dbReference type="GO" id="GO:0005737">
    <property type="term" value="C:cytoplasm"/>
    <property type="evidence" value="ECO:0007669"/>
    <property type="project" value="TreeGrafter"/>
</dbReference>
<evidence type="ECO:0000313" key="10">
    <source>
        <dbReference type="Proteomes" id="UP000013827"/>
    </source>
</evidence>
<dbReference type="SUPFAM" id="SSF51445">
    <property type="entry name" value="(Trans)glycosidases"/>
    <property type="match status" value="1"/>
</dbReference>
<reference evidence="10" key="1">
    <citation type="journal article" date="2013" name="Nature">
        <title>Pan genome of the phytoplankton Emiliania underpins its global distribution.</title>
        <authorList>
            <person name="Read B.A."/>
            <person name="Kegel J."/>
            <person name="Klute M.J."/>
            <person name="Kuo A."/>
            <person name="Lefebvre S.C."/>
            <person name="Maumus F."/>
            <person name="Mayer C."/>
            <person name="Miller J."/>
            <person name="Monier A."/>
            <person name="Salamov A."/>
            <person name="Young J."/>
            <person name="Aguilar M."/>
            <person name="Claverie J.M."/>
            <person name="Frickenhaus S."/>
            <person name="Gonzalez K."/>
            <person name="Herman E.K."/>
            <person name="Lin Y.C."/>
            <person name="Napier J."/>
            <person name="Ogata H."/>
            <person name="Sarno A.F."/>
            <person name="Shmutz J."/>
            <person name="Schroeder D."/>
            <person name="de Vargas C."/>
            <person name="Verret F."/>
            <person name="von Dassow P."/>
            <person name="Valentin K."/>
            <person name="Van de Peer Y."/>
            <person name="Wheeler G."/>
            <person name="Dacks J.B."/>
            <person name="Delwiche C.F."/>
            <person name="Dyhrman S.T."/>
            <person name="Glockner G."/>
            <person name="John U."/>
            <person name="Richards T."/>
            <person name="Worden A.Z."/>
            <person name="Zhang X."/>
            <person name="Grigoriev I.V."/>
            <person name="Allen A.E."/>
            <person name="Bidle K."/>
            <person name="Borodovsky M."/>
            <person name="Bowler C."/>
            <person name="Brownlee C."/>
            <person name="Cock J.M."/>
            <person name="Elias M."/>
            <person name="Gladyshev V.N."/>
            <person name="Groth M."/>
            <person name="Guda C."/>
            <person name="Hadaegh A."/>
            <person name="Iglesias-Rodriguez M.D."/>
            <person name="Jenkins J."/>
            <person name="Jones B.M."/>
            <person name="Lawson T."/>
            <person name="Leese F."/>
            <person name="Lindquist E."/>
            <person name="Lobanov A."/>
            <person name="Lomsadze A."/>
            <person name="Malik S.B."/>
            <person name="Marsh M.E."/>
            <person name="Mackinder L."/>
            <person name="Mock T."/>
            <person name="Mueller-Roeber B."/>
            <person name="Pagarete A."/>
            <person name="Parker M."/>
            <person name="Probert I."/>
            <person name="Quesneville H."/>
            <person name="Raines C."/>
            <person name="Rensing S.A."/>
            <person name="Riano-Pachon D.M."/>
            <person name="Richier S."/>
            <person name="Rokitta S."/>
            <person name="Shiraiwa Y."/>
            <person name="Soanes D.M."/>
            <person name="van der Giezen M."/>
            <person name="Wahlund T.M."/>
            <person name="Williams B."/>
            <person name="Wilson W."/>
            <person name="Wolfe G."/>
            <person name="Wurch L.L."/>
        </authorList>
    </citation>
    <scope>NUCLEOTIDE SEQUENCE</scope>
</reference>
<dbReference type="GO" id="GO:0016139">
    <property type="term" value="P:glycoside catabolic process"/>
    <property type="evidence" value="ECO:0007669"/>
    <property type="project" value="TreeGrafter"/>
</dbReference>
<dbReference type="SUPFAM" id="SSF51011">
    <property type="entry name" value="Glycosyl hydrolase domain"/>
    <property type="match status" value="1"/>
</dbReference>
<dbReference type="PANTHER" id="PTHR11452:SF83">
    <property type="entry name" value="ALPHA-GALACTOSIDASE"/>
    <property type="match status" value="1"/>
</dbReference>
<dbReference type="PANTHER" id="PTHR11452">
    <property type="entry name" value="ALPHA-GALACTOSIDASE/ALPHA-N-ACETYLGALACTOSAMINIDASE"/>
    <property type="match status" value="1"/>
</dbReference>
<keyword evidence="5 7" id="KW-0378">Hydrolase</keyword>
<dbReference type="EnsemblProtists" id="EOD26396">
    <property type="protein sequence ID" value="EOD26396"/>
    <property type="gene ID" value="EMIHUDRAFT_205415"/>
</dbReference>
<comment type="similarity">
    <text evidence="2 7">Belongs to the glycosyl hydrolase 27 family.</text>
</comment>
<dbReference type="RefSeq" id="XP_005778825.1">
    <property type="nucleotide sequence ID" value="XM_005778768.1"/>
</dbReference>
<dbReference type="Pfam" id="PF16499">
    <property type="entry name" value="Melibiase_2"/>
    <property type="match status" value="1"/>
</dbReference>
<proteinExistence type="inferred from homology"/>
<dbReference type="GeneID" id="17271942"/>
<dbReference type="InterPro" id="IPR002241">
    <property type="entry name" value="Glyco_hydro_27"/>
</dbReference>
<organism evidence="9 10">
    <name type="scientific">Emiliania huxleyi (strain CCMP1516)</name>
    <dbReference type="NCBI Taxonomy" id="280463"/>
    <lineage>
        <taxon>Eukaryota</taxon>
        <taxon>Haptista</taxon>
        <taxon>Haptophyta</taxon>
        <taxon>Prymnesiophyceae</taxon>
        <taxon>Isochrysidales</taxon>
        <taxon>Noelaerhabdaceae</taxon>
        <taxon>Emiliania</taxon>
    </lineage>
</organism>
<dbReference type="GO" id="GO:0009311">
    <property type="term" value="P:oligosaccharide metabolic process"/>
    <property type="evidence" value="ECO:0007669"/>
    <property type="project" value="TreeGrafter"/>
</dbReference>
<dbReference type="Proteomes" id="UP000013827">
    <property type="component" value="Unassembled WGS sequence"/>
</dbReference>
<evidence type="ECO:0000256" key="1">
    <source>
        <dbReference type="ARBA" id="ARBA00001255"/>
    </source>
</evidence>
<dbReference type="FunFam" id="3.20.20.70:FF:000197">
    <property type="entry name" value="Alpha-galactosidase"/>
    <property type="match status" value="1"/>
</dbReference>
<dbReference type="STRING" id="2903.R1ETU7"/>
<evidence type="ECO:0000313" key="9">
    <source>
        <dbReference type="EnsemblProtists" id="EOD26396"/>
    </source>
</evidence>
<evidence type="ECO:0000256" key="5">
    <source>
        <dbReference type="ARBA" id="ARBA00022801"/>
    </source>
</evidence>
<dbReference type="eggNOG" id="KOG2366">
    <property type="taxonomic scope" value="Eukaryota"/>
</dbReference>
<dbReference type="Pfam" id="PF17801">
    <property type="entry name" value="Melibiase_C"/>
    <property type="match status" value="1"/>
</dbReference>
<name>A0A0D3JSB1_EMIH1</name>
<accession>A0A0D3JSB1</accession>
<dbReference type="InterPro" id="IPR041233">
    <property type="entry name" value="Melibiase_C"/>
</dbReference>
<protein>
    <recommendedName>
        <fullName evidence="3 7">Alpha-galactosidase</fullName>
        <ecNumber evidence="3 7">3.2.1.22</ecNumber>
    </recommendedName>
    <alternativeName>
        <fullName evidence="7">Melibiase</fullName>
    </alternativeName>
</protein>
<dbReference type="PROSITE" id="PS00512">
    <property type="entry name" value="ALPHA_GALACTOSIDASE"/>
    <property type="match status" value="1"/>
</dbReference>
<keyword evidence="7" id="KW-1015">Disulfide bond</keyword>
<dbReference type="Gene3D" id="2.60.40.1180">
    <property type="entry name" value="Golgi alpha-mannosidase II"/>
    <property type="match status" value="1"/>
</dbReference>
<evidence type="ECO:0000256" key="7">
    <source>
        <dbReference type="RuleBase" id="RU361168"/>
    </source>
</evidence>
<dbReference type="InterPro" id="IPR013785">
    <property type="entry name" value="Aldolase_TIM"/>
</dbReference>
<dbReference type="Gene3D" id="3.20.20.70">
    <property type="entry name" value="Aldolase class I"/>
    <property type="match status" value="1"/>
</dbReference>
<dbReference type="CDD" id="cd14792">
    <property type="entry name" value="GH27"/>
    <property type="match status" value="1"/>
</dbReference>
<dbReference type="PaxDb" id="2903-EOD26396"/>
<dbReference type="InterPro" id="IPR000111">
    <property type="entry name" value="Glyco_hydro_27/36_CS"/>
</dbReference>
<feature type="domain" description="Alpha galactosidase C-terminal" evidence="8">
    <location>
        <begin position="322"/>
        <end position="400"/>
    </location>
</feature>
<reference evidence="9" key="2">
    <citation type="submission" date="2024-10" db="UniProtKB">
        <authorList>
            <consortium name="EnsemblProtists"/>
        </authorList>
    </citation>
    <scope>IDENTIFICATION</scope>
</reference>
<dbReference type="HOGENOM" id="CLU_013093_3_3_1"/>
<dbReference type="AlphaFoldDB" id="A0A0D3JSB1"/>
<sequence>MLSLPPLASVALDNGVARTPPMGWMTWERFRCTADGGDVAGGGASQPSCAEDPENCISERLVRQHAEIMARPEWRGAGYEYLNIDDCWENWSRSPGGKLAPNSTRFPHGMRALADYVHSLGLKLGTYNDMGTETCGGYPGECKDESCSLPGYMGVDAATYAGWGIDSLKMDGCHSVHTHGVLDPAYRCMGEALNRTGRPAKGEAPVNYTETAARCNMWRMYNDIQDSYESVSGIVDWVGDHAEANGMLAAQGPGAWNDPDMLLVGNFGLSLPQAKAQMALWSIMAAPLMMGNDLRRLSEEMKADPLGKQGRRVFQLKGSQCGAHDVWARPLANGDTAVVLWNRGVCGTHSLLGFDWPTVGVADASRRMGVRDLFEQRDLGVHAGSFSGFVDLSGVLMLRLSPAEGAERWGAS</sequence>
<keyword evidence="10" id="KW-1185">Reference proteome</keyword>
<comment type="catalytic activity">
    <reaction evidence="1 7">
        <text>Hydrolysis of terminal, non-reducing alpha-D-galactose residues in alpha-D-galactosides, including galactose oligosaccharides, galactomannans and galactolipids.</text>
        <dbReference type="EC" id="3.2.1.22"/>
    </reaction>
</comment>
<keyword evidence="4" id="KW-0732">Signal</keyword>
<evidence type="ECO:0000256" key="6">
    <source>
        <dbReference type="ARBA" id="ARBA00023295"/>
    </source>
</evidence>
<dbReference type="GO" id="GO:0004557">
    <property type="term" value="F:alpha-galactosidase activity"/>
    <property type="evidence" value="ECO:0007669"/>
    <property type="project" value="UniProtKB-EC"/>
</dbReference>
<evidence type="ECO:0000259" key="8">
    <source>
        <dbReference type="Pfam" id="PF17801"/>
    </source>
</evidence>
<dbReference type="InterPro" id="IPR013780">
    <property type="entry name" value="Glyco_hydro_b"/>
</dbReference>
<dbReference type="KEGG" id="ehx:EMIHUDRAFT_205415"/>
<evidence type="ECO:0000256" key="4">
    <source>
        <dbReference type="ARBA" id="ARBA00022729"/>
    </source>
</evidence>
<evidence type="ECO:0000256" key="2">
    <source>
        <dbReference type="ARBA" id="ARBA00009743"/>
    </source>
</evidence>
<evidence type="ECO:0000256" key="3">
    <source>
        <dbReference type="ARBA" id="ARBA00012755"/>
    </source>
</evidence>
<dbReference type="InterPro" id="IPR017853">
    <property type="entry name" value="GH"/>
</dbReference>
<dbReference type="OMA" id="ELTCARY"/>
<dbReference type="PRINTS" id="PR00740">
    <property type="entry name" value="GLHYDRLASE27"/>
</dbReference>
<dbReference type="EC" id="3.2.1.22" evidence="3 7"/>